<dbReference type="InterPro" id="IPR045034">
    <property type="entry name" value="O-acyltransferase_WSD1-like"/>
</dbReference>
<dbReference type="InterPro" id="IPR014292">
    <property type="entry name" value="Acyl_transf_WS/DGAT"/>
</dbReference>
<comment type="similarity">
    <text evidence="3 11">Belongs to the long-chain O-acyltransferase family.</text>
</comment>
<evidence type="ECO:0000256" key="2">
    <source>
        <dbReference type="ARBA" id="ARBA00005189"/>
    </source>
</evidence>
<dbReference type="Proteomes" id="UP000193010">
    <property type="component" value="Unassembled WGS sequence"/>
</dbReference>
<dbReference type="STRING" id="292462.AWC05_09510"/>
<evidence type="ECO:0000256" key="4">
    <source>
        <dbReference type="ARBA" id="ARBA00013244"/>
    </source>
</evidence>
<dbReference type="SUPFAM" id="SSF52777">
    <property type="entry name" value="CoA-dependent acyltransferases"/>
    <property type="match status" value="1"/>
</dbReference>
<dbReference type="GO" id="GO:0071731">
    <property type="term" value="P:response to nitric oxide"/>
    <property type="evidence" value="ECO:0007669"/>
    <property type="project" value="TreeGrafter"/>
</dbReference>
<evidence type="ECO:0000256" key="9">
    <source>
        <dbReference type="ARBA" id="ARBA00023315"/>
    </source>
</evidence>
<keyword evidence="16" id="KW-1185">Reference proteome</keyword>
<dbReference type="EC" id="2.3.1.20" evidence="4 11"/>
<dbReference type="OrthoDB" id="9810950at2"/>
<comment type="pathway">
    <text evidence="1 11">Glycerolipid metabolism; triacylglycerol biosynthesis.</text>
</comment>
<keyword evidence="6 11" id="KW-0808">Transferase</keyword>
<feature type="domain" description="O-acyltransferase WSD1 C-terminal" evidence="14">
    <location>
        <begin position="283"/>
        <end position="417"/>
    </location>
</feature>
<evidence type="ECO:0000313" key="15">
    <source>
        <dbReference type="EMBL" id="ORV56450.1"/>
    </source>
</evidence>
<evidence type="ECO:0000256" key="5">
    <source>
        <dbReference type="ARBA" id="ARBA00022516"/>
    </source>
</evidence>
<evidence type="ECO:0000259" key="14">
    <source>
        <dbReference type="Pfam" id="PF06974"/>
    </source>
</evidence>
<dbReference type="UniPathway" id="UPA00282"/>
<dbReference type="PANTHER" id="PTHR31650">
    <property type="entry name" value="O-ACYLTRANSFERASE (WSD1-LIKE) FAMILY PROTEIN"/>
    <property type="match status" value="1"/>
</dbReference>
<keyword evidence="5 11" id="KW-0444">Lipid biosynthesis</keyword>
<dbReference type="GO" id="GO:0019432">
    <property type="term" value="P:triglyceride biosynthetic process"/>
    <property type="evidence" value="ECO:0007669"/>
    <property type="project" value="UniProtKB-UniPathway"/>
</dbReference>
<organism evidence="15 16">
    <name type="scientific">Mycobacterium florentinum</name>
    <dbReference type="NCBI Taxonomy" id="292462"/>
    <lineage>
        <taxon>Bacteria</taxon>
        <taxon>Bacillati</taxon>
        <taxon>Actinomycetota</taxon>
        <taxon>Actinomycetes</taxon>
        <taxon>Mycobacteriales</taxon>
        <taxon>Mycobacteriaceae</taxon>
        <taxon>Mycobacterium</taxon>
        <taxon>Mycobacterium simiae complex</taxon>
    </lineage>
</organism>
<evidence type="ECO:0000313" key="16">
    <source>
        <dbReference type="Proteomes" id="UP000193010"/>
    </source>
</evidence>
<evidence type="ECO:0000256" key="8">
    <source>
        <dbReference type="ARBA" id="ARBA00023098"/>
    </source>
</evidence>
<dbReference type="GO" id="GO:0006071">
    <property type="term" value="P:glycerol metabolic process"/>
    <property type="evidence" value="ECO:0007669"/>
    <property type="project" value="UniProtKB-KW"/>
</dbReference>
<dbReference type="AlphaFoldDB" id="A0A1X1UHX8"/>
<comment type="pathway">
    <text evidence="2">Lipid metabolism.</text>
</comment>
<dbReference type="GO" id="GO:0004144">
    <property type="term" value="F:diacylglycerol O-acyltransferase activity"/>
    <property type="evidence" value="ECO:0007669"/>
    <property type="project" value="UniProtKB-EC"/>
</dbReference>
<comment type="caution">
    <text evidence="15">The sequence shown here is derived from an EMBL/GenBank/DDBJ whole genome shotgun (WGS) entry which is preliminary data.</text>
</comment>
<evidence type="ECO:0000256" key="11">
    <source>
        <dbReference type="RuleBase" id="RU361241"/>
    </source>
</evidence>
<dbReference type="RefSeq" id="WP_085219911.1">
    <property type="nucleotide sequence ID" value="NZ_AP022576.1"/>
</dbReference>
<accession>A0A1X1UHX8</accession>
<dbReference type="GO" id="GO:0051701">
    <property type="term" value="P:biological process involved in interaction with host"/>
    <property type="evidence" value="ECO:0007669"/>
    <property type="project" value="TreeGrafter"/>
</dbReference>
<dbReference type="PANTHER" id="PTHR31650:SF1">
    <property type="entry name" value="WAX ESTER SYNTHASE_DIACYLGLYCEROL ACYLTRANSFERASE 4-RELATED"/>
    <property type="match status" value="1"/>
</dbReference>
<gene>
    <name evidence="15" type="ORF">AWC05_09510</name>
</gene>
<evidence type="ECO:0000256" key="7">
    <source>
        <dbReference type="ARBA" id="ARBA00022798"/>
    </source>
</evidence>
<dbReference type="GO" id="GO:0005886">
    <property type="term" value="C:plasma membrane"/>
    <property type="evidence" value="ECO:0007669"/>
    <property type="project" value="TreeGrafter"/>
</dbReference>
<keyword evidence="9 11" id="KW-0012">Acyltransferase</keyword>
<reference evidence="15 16" key="1">
    <citation type="submission" date="2016-01" db="EMBL/GenBank/DDBJ databases">
        <title>The new phylogeny of the genus Mycobacterium.</title>
        <authorList>
            <person name="Tarcisio F."/>
            <person name="Conor M."/>
            <person name="Antonella G."/>
            <person name="Elisabetta G."/>
            <person name="Giulia F.S."/>
            <person name="Sara T."/>
            <person name="Anna F."/>
            <person name="Clotilde B."/>
            <person name="Roberto B."/>
            <person name="Veronica D.S."/>
            <person name="Fabio R."/>
            <person name="Monica P."/>
            <person name="Olivier J."/>
            <person name="Enrico T."/>
            <person name="Nicola S."/>
        </authorList>
    </citation>
    <scope>NUCLEOTIDE SEQUENCE [LARGE SCALE GENOMIC DNA]</scope>
    <source>
        <strain evidence="15 16">DSM 44852</strain>
    </source>
</reference>
<dbReference type="NCBIfam" id="TIGR02946">
    <property type="entry name" value="acyl_WS_DGAT"/>
    <property type="match status" value="1"/>
</dbReference>
<evidence type="ECO:0000256" key="3">
    <source>
        <dbReference type="ARBA" id="ARBA00009587"/>
    </source>
</evidence>
<dbReference type="Pfam" id="PF06974">
    <property type="entry name" value="WS_DGAT_C"/>
    <property type="match status" value="1"/>
</dbReference>
<keyword evidence="7 11" id="KW-0319">Glycerol metabolism</keyword>
<comment type="catalytic activity">
    <reaction evidence="10 11">
        <text>an acyl-CoA + a 1,2-diacyl-sn-glycerol = a triacyl-sn-glycerol + CoA</text>
        <dbReference type="Rhea" id="RHEA:10868"/>
        <dbReference type="ChEBI" id="CHEBI:17815"/>
        <dbReference type="ChEBI" id="CHEBI:57287"/>
        <dbReference type="ChEBI" id="CHEBI:58342"/>
        <dbReference type="ChEBI" id="CHEBI:64615"/>
        <dbReference type="EC" id="2.3.1.20"/>
    </reaction>
</comment>
<feature type="region of interest" description="Disordered" evidence="12">
    <location>
        <begin position="436"/>
        <end position="455"/>
    </location>
</feature>
<protein>
    <recommendedName>
        <fullName evidence="4 11">Diacylglycerol O-acyltransferase</fullName>
        <ecNumber evidence="4 11">2.3.1.20</ecNumber>
    </recommendedName>
</protein>
<evidence type="ECO:0000259" key="13">
    <source>
        <dbReference type="Pfam" id="PF03007"/>
    </source>
</evidence>
<proteinExistence type="inferred from homology"/>
<dbReference type="Pfam" id="PF03007">
    <property type="entry name" value="WS_DGAT_cat"/>
    <property type="match status" value="1"/>
</dbReference>
<name>A0A1X1UHX8_MYCFL</name>
<evidence type="ECO:0000256" key="10">
    <source>
        <dbReference type="ARBA" id="ARBA00048109"/>
    </source>
</evidence>
<dbReference type="InterPro" id="IPR004255">
    <property type="entry name" value="O-acyltransferase_WSD1_N"/>
</dbReference>
<dbReference type="GO" id="GO:0001666">
    <property type="term" value="P:response to hypoxia"/>
    <property type="evidence" value="ECO:0007669"/>
    <property type="project" value="TreeGrafter"/>
</dbReference>
<evidence type="ECO:0000256" key="1">
    <source>
        <dbReference type="ARBA" id="ARBA00004771"/>
    </source>
</evidence>
<evidence type="ECO:0000256" key="12">
    <source>
        <dbReference type="SAM" id="MobiDB-lite"/>
    </source>
</evidence>
<sequence>MVQLTTALDTRFLAAADPDRQASMATGAVAIVNGVVPNLGRLKTILAERILSIPRCTQVLRTHPLRGTQHWVDDPGFDLTHHLRRVAVPRPGDEADLSRAIAHALERPLELDRPLWECWVIEGLRGKWAILMKVHHYLADATPAAHLLTRLCDDSDSEMFANHVETANDSAQDRQPGWANALWQATTVASTVTSTLAETVWSAARISSAGPAVTMRCYSTVRVPLAAVDAVCGKFRVTTNDVALAAITEGFRAVLLHRGEQPRAGSLRTLEKADDISDKLRYLPVEHDDPVQRLRIVHSSLNQPKQQNTGPSIKGLATSSMPFTLCAKAVRLALSRLPQPGIVTLATNAPGPRHRLELMGATVERLLPIPPTASQLSSGVAVLSYGDELIFGITADYDAAPELQQLATGIEREMARLTALSEDSVLLFTKDRRRRRTRALPNGVPAGHPTARARH</sequence>
<keyword evidence="8 11" id="KW-0443">Lipid metabolism</keyword>
<evidence type="ECO:0000256" key="6">
    <source>
        <dbReference type="ARBA" id="ARBA00022679"/>
    </source>
</evidence>
<feature type="domain" description="O-acyltransferase WSD1-like N-terminal" evidence="13">
    <location>
        <begin position="8"/>
        <end position="242"/>
    </location>
</feature>
<dbReference type="InterPro" id="IPR009721">
    <property type="entry name" value="O-acyltransferase_WSD1_C"/>
</dbReference>
<dbReference type="EMBL" id="LQOV01000004">
    <property type="protein sequence ID" value="ORV56450.1"/>
    <property type="molecule type" value="Genomic_DNA"/>
</dbReference>